<evidence type="ECO:0000313" key="6">
    <source>
        <dbReference type="Proteomes" id="UP001055439"/>
    </source>
</evidence>
<dbReference type="InterPro" id="IPR001220">
    <property type="entry name" value="Legume_lectin_dom"/>
</dbReference>
<evidence type="ECO:0000256" key="2">
    <source>
        <dbReference type="ARBA" id="ARBA00022734"/>
    </source>
</evidence>
<evidence type="ECO:0000256" key="3">
    <source>
        <dbReference type="PROSITE-ProRule" id="PRU10141"/>
    </source>
</evidence>
<organism evidence="5 6">
    <name type="scientific">Musa troglodytarum</name>
    <name type="common">fe'i banana</name>
    <dbReference type="NCBI Taxonomy" id="320322"/>
    <lineage>
        <taxon>Eukaryota</taxon>
        <taxon>Viridiplantae</taxon>
        <taxon>Streptophyta</taxon>
        <taxon>Embryophyta</taxon>
        <taxon>Tracheophyta</taxon>
        <taxon>Spermatophyta</taxon>
        <taxon>Magnoliopsida</taxon>
        <taxon>Liliopsida</taxon>
        <taxon>Zingiberales</taxon>
        <taxon>Musaceae</taxon>
        <taxon>Musa</taxon>
    </lineage>
</organism>
<dbReference type="InterPro" id="IPR017441">
    <property type="entry name" value="Protein_kinase_ATP_BS"/>
</dbReference>
<gene>
    <name evidence="5" type="ORF">MUK42_15464</name>
</gene>
<dbReference type="CDD" id="cd06899">
    <property type="entry name" value="lectin_legume_LecRK_Arcelin_ConA"/>
    <property type="match status" value="1"/>
</dbReference>
<dbReference type="SUPFAM" id="SSF56112">
    <property type="entry name" value="Protein kinase-like (PK-like)"/>
    <property type="match status" value="1"/>
</dbReference>
<feature type="domain" description="Legume lectin" evidence="4">
    <location>
        <begin position="41"/>
        <end position="229"/>
    </location>
</feature>
<evidence type="ECO:0000256" key="1">
    <source>
        <dbReference type="ARBA" id="ARBA00007606"/>
    </source>
</evidence>
<name>A0A9E7KVL2_9LILI</name>
<dbReference type="Gene3D" id="2.60.120.200">
    <property type="match status" value="1"/>
</dbReference>
<dbReference type="PROSITE" id="PS00107">
    <property type="entry name" value="PROTEIN_KINASE_ATP"/>
    <property type="match status" value="1"/>
</dbReference>
<dbReference type="Gene3D" id="3.30.200.20">
    <property type="entry name" value="Phosphorylase Kinase, domain 1"/>
    <property type="match status" value="1"/>
</dbReference>
<dbReference type="InterPro" id="IPR011009">
    <property type="entry name" value="Kinase-like_dom_sf"/>
</dbReference>
<keyword evidence="3" id="KW-0547">Nucleotide-binding</keyword>
<dbReference type="InterPro" id="IPR013320">
    <property type="entry name" value="ConA-like_dom_sf"/>
</dbReference>
<dbReference type="PANTHER" id="PTHR32401:SF51">
    <property type="entry name" value="NON-SPECIFIC SERINE_THREONINE PROTEIN KINASE"/>
    <property type="match status" value="1"/>
</dbReference>
<dbReference type="Proteomes" id="UP001055439">
    <property type="component" value="Chromosome 8"/>
</dbReference>
<dbReference type="SUPFAM" id="SSF49899">
    <property type="entry name" value="Concanavalin A-like lectins/glucanases"/>
    <property type="match status" value="1"/>
</dbReference>
<sequence length="340" mass="37438">METGEWNPNLRPAAEWDSEILLHGNRGAVGAHARRPFFFQASRSLSFSTAFVFDIVSLTGGGGHGLAFVVSPSKNLSEAQRGPYLGLFSRNDTGNSSNQIFAVEFDTVRNYDVERDIDDNHVGGQQHHLQHNRVCVLLHERARERGGEAGECKLIQAWIDYDGATEILNVTMSPLSVPKPRRPLISNVTDLSQVFEEFMYVGFSSATRKPSSNHYMSGWSFKTNGVSRPFDLFRLPLPAVGNKGFKETDLLGTGGFGQVYKGVLPRTGEAVAIKKMSNNSRQGLRELHNRGGELRPDEAQAIGAAQRLVQEERGADPCVRVHVQWHSLDASSSAMEEGGN</sequence>
<evidence type="ECO:0000313" key="5">
    <source>
        <dbReference type="EMBL" id="URE28894.1"/>
    </source>
</evidence>
<evidence type="ECO:0000259" key="4">
    <source>
        <dbReference type="Pfam" id="PF00139"/>
    </source>
</evidence>
<dbReference type="GO" id="GO:0005524">
    <property type="term" value="F:ATP binding"/>
    <property type="evidence" value="ECO:0007669"/>
    <property type="project" value="UniProtKB-UniRule"/>
</dbReference>
<dbReference type="OrthoDB" id="543442at2759"/>
<keyword evidence="2" id="KW-0430">Lectin</keyword>
<keyword evidence="6" id="KW-1185">Reference proteome</keyword>
<comment type="similarity">
    <text evidence="1">Belongs to the leguminous lectin family.</text>
</comment>
<accession>A0A9E7KVL2</accession>
<proteinExistence type="inferred from homology"/>
<protein>
    <submittedName>
        <fullName evidence="5">Legume lectin domain</fullName>
    </submittedName>
</protein>
<dbReference type="Pfam" id="PF00139">
    <property type="entry name" value="Lectin_legB"/>
    <property type="match status" value="1"/>
</dbReference>
<dbReference type="EMBL" id="CP097510">
    <property type="protein sequence ID" value="URE28894.1"/>
    <property type="molecule type" value="Genomic_DNA"/>
</dbReference>
<feature type="binding site" evidence="3">
    <location>
        <position position="275"/>
    </location>
    <ligand>
        <name>ATP</name>
        <dbReference type="ChEBI" id="CHEBI:30616"/>
    </ligand>
</feature>
<dbReference type="AlphaFoldDB" id="A0A9E7KVL2"/>
<dbReference type="InterPro" id="IPR050258">
    <property type="entry name" value="Leguminous_Lectin"/>
</dbReference>
<keyword evidence="3" id="KW-0067">ATP-binding</keyword>
<reference evidence="5" key="1">
    <citation type="submission" date="2022-05" db="EMBL/GenBank/DDBJ databases">
        <title>The Musa troglodytarum L. genome provides insights into the mechanism of non-climacteric behaviour and enrichment of carotenoids.</title>
        <authorList>
            <person name="Wang J."/>
        </authorList>
    </citation>
    <scope>NUCLEOTIDE SEQUENCE</scope>
    <source>
        <tissue evidence="5">Leaf</tissue>
    </source>
</reference>
<dbReference type="GO" id="GO:0030246">
    <property type="term" value="F:carbohydrate binding"/>
    <property type="evidence" value="ECO:0007669"/>
    <property type="project" value="UniProtKB-KW"/>
</dbReference>
<dbReference type="PANTHER" id="PTHR32401">
    <property type="entry name" value="CONCANAVALIN A-LIKE LECTIN FAMILY PROTEIN"/>
    <property type="match status" value="1"/>
</dbReference>